<dbReference type="RefSeq" id="WP_328857491.1">
    <property type="nucleotide sequence ID" value="NZ_CP108021.1"/>
</dbReference>
<keyword evidence="1" id="KW-1003">Cell membrane</keyword>
<gene>
    <name evidence="8" type="ORF">OG579_20730</name>
</gene>
<evidence type="ECO:0000256" key="1">
    <source>
        <dbReference type="ARBA" id="ARBA00022475"/>
    </source>
</evidence>
<reference evidence="8 9" key="1">
    <citation type="submission" date="2022-10" db="EMBL/GenBank/DDBJ databases">
        <title>The complete genomes of actinobacterial strains from the NBC collection.</title>
        <authorList>
            <person name="Joergensen T.S."/>
            <person name="Alvarez Arevalo M."/>
            <person name="Sterndorff E.B."/>
            <person name="Faurdal D."/>
            <person name="Vuksanovic O."/>
            <person name="Mourched A.-S."/>
            <person name="Charusanti P."/>
            <person name="Shaw S."/>
            <person name="Blin K."/>
            <person name="Weber T."/>
        </authorList>
    </citation>
    <scope>NUCLEOTIDE SEQUENCE [LARGE SCALE GENOMIC DNA]</scope>
    <source>
        <strain evidence="8 9">NBC_00319</strain>
    </source>
</reference>
<evidence type="ECO:0000256" key="7">
    <source>
        <dbReference type="SAM" id="SignalP"/>
    </source>
</evidence>
<keyword evidence="4" id="KW-0564">Palmitate</keyword>
<evidence type="ECO:0000256" key="6">
    <source>
        <dbReference type="SAM" id="MobiDB-lite"/>
    </source>
</evidence>
<accession>A0AAU4K1Z3</accession>
<dbReference type="PROSITE" id="PS51257">
    <property type="entry name" value="PROKAR_LIPOPROTEIN"/>
    <property type="match status" value="1"/>
</dbReference>
<proteinExistence type="predicted"/>
<evidence type="ECO:0000256" key="5">
    <source>
        <dbReference type="ARBA" id="ARBA00023288"/>
    </source>
</evidence>
<keyword evidence="5 8" id="KW-0449">Lipoprotein</keyword>
<evidence type="ECO:0000313" key="8">
    <source>
        <dbReference type="EMBL" id="WUM20080.1"/>
    </source>
</evidence>
<dbReference type="KEGG" id="whr:OG579_20730"/>
<sequence length="223" mass="23034">MTIVTRTATAVLGLCAVASLAACGSDDATTATPSTVTVTASPPSTTTSVDARETDVADTAQSGSGSDGGSGGDVATPAPTSDRAPLRRCGTTNPAPAELDRAIASVPTDGPGYRWVTGAANFDSCNDISYMELDTQGATVSSPQQLLIFNRDMRFIGTGIKCNVGYQEVIGASRDRITVQYRYLTGDEPLAAPQGSTQVTFRWNGSRVVMDGSLPRAVTNGKC</sequence>
<dbReference type="InterPro" id="IPR025971">
    <property type="entry name" value="LppP/LprE"/>
</dbReference>
<dbReference type="AlphaFoldDB" id="A0AAU4K1Z3"/>
<feature type="compositionally biased region" description="Low complexity" evidence="6">
    <location>
        <begin position="26"/>
        <end position="49"/>
    </location>
</feature>
<feature type="signal peptide" evidence="7">
    <location>
        <begin position="1"/>
        <end position="21"/>
    </location>
</feature>
<dbReference type="Pfam" id="PF14041">
    <property type="entry name" value="Lipoprotein_21"/>
    <property type="match status" value="1"/>
</dbReference>
<evidence type="ECO:0000313" key="9">
    <source>
        <dbReference type="Proteomes" id="UP001432128"/>
    </source>
</evidence>
<name>A0AAU4K1Z3_9NOCA</name>
<feature type="region of interest" description="Disordered" evidence="6">
    <location>
        <begin position="26"/>
        <end position="100"/>
    </location>
</feature>
<organism evidence="8 9">
    <name type="scientific">Williamsia herbipolensis</name>
    <dbReference type="NCBI Taxonomy" id="1603258"/>
    <lineage>
        <taxon>Bacteria</taxon>
        <taxon>Bacillati</taxon>
        <taxon>Actinomycetota</taxon>
        <taxon>Actinomycetes</taxon>
        <taxon>Mycobacteriales</taxon>
        <taxon>Nocardiaceae</taxon>
        <taxon>Williamsia</taxon>
    </lineage>
</organism>
<keyword evidence="3" id="KW-0472">Membrane</keyword>
<evidence type="ECO:0000256" key="4">
    <source>
        <dbReference type="ARBA" id="ARBA00023139"/>
    </source>
</evidence>
<evidence type="ECO:0000256" key="2">
    <source>
        <dbReference type="ARBA" id="ARBA00022729"/>
    </source>
</evidence>
<feature type="chain" id="PRO_5043839237" evidence="7">
    <location>
        <begin position="22"/>
        <end position="223"/>
    </location>
</feature>
<keyword evidence="2 7" id="KW-0732">Signal</keyword>
<protein>
    <submittedName>
        <fullName evidence="8">LppP/LprE family lipoprotein</fullName>
    </submittedName>
</protein>
<keyword evidence="9" id="KW-1185">Reference proteome</keyword>
<evidence type="ECO:0000256" key="3">
    <source>
        <dbReference type="ARBA" id="ARBA00023136"/>
    </source>
</evidence>
<dbReference type="Proteomes" id="UP001432128">
    <property type="component" value="Chromosome"/>
</dbReference>
<dbReference type="EMBL" id="CP108021">
    <property type="protein sequence ID" value="WUM20080.1"/>
    <property type="molecule type" value="Genomic_DNA"/>
</dbReference>